<feature type="compositionally biased region" description="Low complexity" evidence="1">
    <location>
        <begin position="38"/>
        <end position="53"/>
    </location>
</feature>
<gene>
    <name evidence="3" type="ORF">SAMN05421642_1301</name>
</gene>
<dbReference type="EMBL" id="FZOW01000030">
    <property type="protein sequence ID" value="SNT50107.1"/>
    <property type="molecule type" value="Genomic_DNA"/>
</dbReference>
<organism evidence="3 4">
    <name type="scientific">Rhodococcoides kyotonense</name>
    <dbReference type="NCBI Taxonomy" id="398843"/>
    <lineage>
        <taxon>Bacteria</taxon>
        <taxon>Bacillati</taxon>
        <taxon>Actinomycetota</taxon>
        <taxon>Actinomycetes</taxon>
        <taxon>Mycobacteriales</taxon>
        <taxon>Nocardiaceae</taxon>
        <taxon>Rhodococcoides</taxon>
    </lineage>
</organism>
<dbReference type="AlphaFoldDB" id="A0A239N512"/>
<feature type="region of interest" description="Disordered" evidence="1">
    <location>
        <begin position="33"/>
        <end position="55"/>
    </location>
</feature>
<protein>
    <recommendedName>
        <fullName evidence="5">Lipoprotein</fullName>
    </recommendedName>
</protein>
<reference evidence="4" key="1">
    <citation type="submission" date="2017-06" db="EMBL/GenBank/DDBJ databases">
        <authorList>
            <person name="Varghese N."/>
            <person name="Submissions S."/>
        </authorList>
    </citation>
    <scope>NUCLEOTIDE SEQUENCE [LARGE SCALE GENOMIC DNA]</scope>
    <source>
        <strain evidence="4">JCM 23211</strain>
    </source>
</reference>
<feature type="signal peptide" evidence="2">
    <location>
        <begin position="1"/>
        <end position="29"/>
    </location>
</feature>
<sequence>MLGARAVSRRWLSVTVLLTLPLSACVIHGDGNESRTLATQTPTPTVVSSTSAADGPGALYPVPDLGDSTQQRTYVKFETGRAGSPLLTAPDESVVCRNNPASGSRSYQAVTSDFSQFDAGSIRPGEDFSVELYIAGAPGASATRNQSSIQPSNAVWLSYVTGDGVHHTLHTQDRLTVHLDYDNGSGSVSFAATMPTAGPEREISITGVISCRTTDEFP</sequence>
<dbReference type="Proteomes" id="UP000198327">
    <property type="component" value="Unassembled WGS sequence"/>
</dbReference>
<name>A0A239N512_9NOCA</name>
<evidence type="ECO:0000256" key="2">
    <source>
        <dbReference type="SAM" id="SignalP"/>
    </source>
</evidence>
<keyword evidence="4" id="KW-1185">Reference proteome</keyword>
<accession>A0A239N512</accession>
<keyword evidence="2" id="KW-0732">Signal</keyword>
<proteinExistence type="predicted"/>
<evidence type="ECO:0008006" key="5">
    <source>
        <dbReference type="Google" id="ProtNLM"/>
    </source>
</evidence>
<evidence type="ECO:0000256" key="1">
    <source>
        <dbReference type="SAM" id="MobiDB-lite"/>
    </source>
</evidence>
<feature type="chain" id="PRO_5013009229" description="Lipoprotein" evidence="2">
    <location>
        <begin position="30"/>
        <end position="218"/>
    </location>
</feature>
<evidence type="ECO:0000313" key="4">
    <source>
        <dbReference type="Proteomes" id="UP000198327"/>
    </source>
</evidence>
<evidence type="ECO:0000313" key="3">
    <source>
        <dbReference type="EMBL" id="SNT50107.1"/>
    </source>
</evidence>